<protein>
    <submittedName>
        <fullName evidence="2">Copiatype Polyprotein</fullName>
    </submittedName>
</protein>
<keyword evidence="1" id="KW-0472">Membrane</keyword>
<dbReference type="AlphaFoldDB" id="A0A2P4X9N7"/>
<sequence length="124" mass="14400">MHEDVYCLGQATTWKPVSGKMTSKVADTMESWYHEKGIVLPKVGPKASKLNLVERTHQTLIRMVNRRYMILYFQQSTWVHALETAVYTKNRVHCEGTGRTLYELMYPICIIFALLAHWFGVTHP</sequence>
<name>A0A2P4X9N7_9STRA</name>
<evidence type="ECO:0000256" key="1">
    <source>
        <dbReference type="SAM" id="Phobius"/>
    </source>
</evidence>
<dbReference type="Proteomes" id="UP000237271">
    <property type="component" value="Unassembled WGS sequence"/>
</dbReference>
<evidence type="ECO:0000313" key="3">
    <source>
        <dbReference type="Proteomes" id="UP000237271"/>
    </source>
</evidence>
<keyword evidence="1" id="KW-1133">Transmembrane helix</keyword>
<dbReference type="OrthoDB" id="144437at2759"/>
<dbReference type="InterPro" id="IPR036397">
    <property type="entry name" value="RNaseH_sf"/>
</dbReference>
<accession>A0A2P4X9N7</accession>
<reference evidence="2 3" key="1">
    <citation type="journal article" date="2017" name="Genome Biol. Evol.">
        <title>Phytophthora megakarya and P. palmivora, closely related causal agents of cacao black pod rot, underwent increases in genome sizes and gene numbers by different mechanisms.</title>
        <authorList>
            <person name="Ali S.S."/>
            <person name="Shao J."/>
            <person name="Lary D.J."/>
            <person name="Kronmiller B."/>
            <person name="Shen D."/>
            <person name="Strem M.D."/>
            <person name="Amoako-Attah I."/>
            <person name="Akrofi A.Y."/>
            <person name="Begoude B.A."/>
            <person name="Ten Hoopen G.M."/>
            <person name="Coulibaly K."/>
            <person name="Kebe B.I."/>
            <person name="Melnick R.L."/>
            <person name="Guiltinan M.J."/>
            <person name="Tyler B.M."/>
            <person name="Meinhardt L.W."/>
            <person name="Bailey B.A."/>
        </authorList>
    </citation>
    <scope>NUCLEOTIDE SEQUENCE [LARGE SCALE GENOMIC DNA]</scope>
    <source>
        <strain evidence="3">sbr112.9</strain>
    </source>
</reference>
<gene>
    <name evidence="2" type="ORF">PHPALM_28598</name>
</gene>
<organism evidence="2 3">
    <name type="scientific">Phytophthora palmivora</name>
    <dbReference type="NCBI Taxonomy" id="4796"/>
    <lineage>
        <taxon>Eukaryota</taxon>
        <taxon>Sar</taxon>
        <taxon>Stramenopiles</taxon>
        <taxon>Oomycota</taxon>
        <taxon>Peronosporomycetes</taxon>
        <taxon>Peronosporales</taxon>
        <taxon>Peronosporaceae</taxon>
        <taxon>Phytophthora</taxon>
    </lineage>
</organism>
<dbReference type="EMBL" id="NCKW01015615">
    <property type="protein sequence ID" value="POM62267.1"/>
    <property type="molecule type" value="Genomic_DNA"/>
</dbReference>
<feature type="transmembrane region" description="Helical" evidence="1">
    <location>
        <begin position="101"/>
        <end position="121"/>
    </location>
</feature>
<dbReference type="Gene3D" id="3.30.420.10">
    <property type="entry name" value="Ribonuclease H-like superfamily/Ribonuclease H"/>
    <property type="match status" value="1"/>
</dbReference>
<evidence type="ECO:0000313" key="2">
    <source>
        <dbReference type="EMBL" id="POM62267.1"/>
    </source>
</evidence>
<keyword evidence="1" id="KW-0812">Transmembrane</keyword>
<dbReference type="SUPFAM" id="SSF53098">
    <property type="entry name" value="Ribonuclease H-like"/>
    <property type="match status" value="1"/>
</dbReference>
<keyword evidence="3" id="KW-1185">Reference proteome</keyword>
<dbReference type="GO" id="GO:0003676">
    <property type="term" value="F:nucleic acid binding"/>
    <property type="evidence" value="ECO:0007669"/>
    <property type="project" value="InterPro"/>
</dbReference>
<proteinExistence type="predicted"/>
<comment type="caution">
    <text evidence="2">The sequence shown here is derived from an EMBL/GenBank/DDBJ whole genome shotgun (WGS) entry which is preliminary data.</text>
</comment>
<dbReference type="InterPro" id="IPR012337">
    <property type="entry name" value="RNaseH-like_sf"/>
</dbReference>